<dbReference type="InterPro" id="IPR007693">
    <property type="entry name" value="DNA_helicase_DnaB-like_N"/>
</dbReference>
<dbReference type="GO" id="GO:0006260">
    <property type="term" value="P:DNA replication"/>
    <property type="evidence" value="ECO:0007669"/>
    <property type="project" value="UniProtKB-KW"/>
</dbReference>
<keyword evidence="2" id="KW-0235">DNA replication</keyword>
<keyword evidence="8" id="KW-0413">Isomerase</keyword>
<comment type="caution">
    <text evidence="12">The sequence shown here is derived from an EMBL/GenBank/DDBJ whole genome shotgun (WGS) entry which is preliminary data.</text>
</comment>
<dbReference type="Pfam" id="PF03796">
    <property type="entry name" value="DnaB_C"/>
    <property type="match status" value="1"/>
</dbReference>
<keyword evidence="7" id="KW-0238">DNA-binding</keyword>
<dbReference type="PROSITE" id="PS51199">
    <property type="entry name" value="SF4_HELICASE"/>
    <property type="match status" value="1"/>
</dbReference>
<comment type="similarity">
    <text evidence="1">Belongs to the helicase family. DnaB subfamily.</text>
</comment>
<feature type="non-terminal residue" evidence="12">
    <location>
        <position position="1"/>
    </location>
</feature>
<reference evidence="12" key="1">
    <citation type="journal article" date="2014" name="Front. Microbiol.">
        <title>High frequency of phylogenetically diverse reductive dehalogenase-homologous genes in deep subseafloor sedimentary metagenomes.</title>
        <authorList>
            <person name="Kawai M."/>
            <person name="Futagami T."/>
            <person name="Toyoda A."/>
            <person name="Takaki Y."/>
            <person name="Nishi S."/>
            <person name="Hori S."/>
            <person name="Arai W."/>
            <person name="Tsubouchi T."/>
            <person name="Morono Y."/>
            <person name="Uchiyama I."/>
            <person name="Ito T."/>
            <person name="Fujiyama A."/>
            <person name="Inagaki F."/>
            <person name="Takami H."/>
        </authorList>
    </citation>
    <scope>NUCLEOTIDE SEQUENCE</scope>
    <source>
        <strain evidence="12">Expedition CK06-06</strain>
    </source>
</reference>
<evidence type="ECO:0000256" key="7">
    <source>
        <dbReference type="ARBA" id="ARBA00023125"/>
    </source>
</evidence>
<dbReference type="Pfam" id="PF00772">
    <property type="entry name" value="DnaB"/>
    <property type="match status" value="1"/>
</dbReference>
<dbReference type="AlphaFoldDB" id="X1UTW4"/>
<evidence type="ECO:0000256" key="2">
    <source>
        <dbReference type="ARBA" id="ARBA00022705"/>
    </source>
</evidence>
<gene>
    <name evidence="12" type="ORF">S12H4_50012</name>
</gene>
<feature type="domain" description="SF4 helicase" evidence="11">
    <location>
        <begin position="101"/>
        <end position="245"/>
    </location>
</feature>
<dbReference type="Gene3D" id="3.40.50.300">
    <property type="entry name" value="P-loop containing nucleotide triphosphate hydrolases"/>
    <property type="match status" value="1"/>
</dbReference>
<dbReference type="GO" id="GO:0003677">
    <property type="term" value="F:DNA binding"/>
    <property type="evidence" value="ECO:0007669"/>
    <property type="project" value="UniProtKB-KW"/>
</dbReference>
<keyword evidence="3" id="KW-0547">Nucleotide-binding</keyword>
<dbReference type="GO" id="GO:0043139">
    <property type="term" value="F:5'-3' DNA helicase activity"/>
    <property type="evidence" value="ECO:0007669"/>
    <property type="project" value="UniProtKB-EC"/>
</dbReference>
<protein>
    <recommendedName>
        <fullName evidence="9">DNA 5'-3' helicase</fullName>
        <ecNumber evidence="9">5.6.2.3</ecNumber>
    </recommendedName>
</protein>
<dbReference type="SUPFAM" id="SSF48024">
    <property type="entry name" value="N-terminal domain of DnaB helicase"/>
    <property type="match status" value="1"/>
</dbReference>
<dbReference type="InterPro" id="IPR007694">
    <property type="entry name" value="DNA_helicase_DnaB-like_C"/>
</dbReference>
<accession>X1UTW4</accession>
<dbReference type="InterPro" id="IPR027417">
    <property type="entry name" value="P-loop_NTPase"/>
</dbReference>
<feature type="non-terminal residue" evidence="12">
    <location>
        <position position="245"/>
    </location>
</feature>
<organism evidence="12">
    <name type="scientific">marine sediment metagenome</name>
    <dbReference type="NCBI Taxonomy" id="412755"/>
    <lineage>
        <taxon>unclassified sequences</taxon>
        <taxon>metagenomes</taxon>
        <taxon>ecological metagenomes</taxon>
    </lineage>
</organism>
<dbReference type="EC" id="5.6.2.3" evidence="9"/>
<evidence type="ECO:0000256" key="3">
    <source>
        <dbReference type="ARBA" id="ARBA00022741"/>
    </source>
</evidence>
<keyword evidence="6" id="KW-0067">ATP-binding</keyword>
<evidence type="ECO:0000256" key="5">
    <source>
        <dbReference type="ARBA" id="ARBA00022806"/>
    </source>
</evidence>
<dbReference type="InterPro" id="IPR036185">
    <property type="entry name" value="DNA_heli_DnaB-like_N_sf"/>
</dbReference>
<evidence type="ECO:0000256" key="1">
    <source>
        <dbReference type="ARBA" id="ARBA00008428"/>
    </source>
</evidence>
<dbReference type="GO" id="GO:0005524">
    <property type="term" value="F:ATP binding"/>
    <property type="evidence" value="ECO:0007669"/>
    <property type="project" value="UniProtKB-KW"/>
</dbReference>
<dbReference type="InterPro" id="IPR016136">
    <property type="entry name" value="DNA_helicase_N/primase_C"/>
</dbReference>
<evidence type="ECO:0000256" key="8">
    <source>
        <dbReference type="ARBA" id="ARBA00023235"/>
    </source>
</evidence>
<dbReference type="GO" id="GO:0016787">
    <property type="term" value="F:hydrolase activity"/>
    <property type="evidence" value="ECO:0007669"/>
    <property type="project" value="UniProtKB-KW"/>
</dbReference>
<evidence type="ECO:0000259" key="11">
    <source>
        <dbReference type="PROSITE" id="PS51199"/>
    </source>
</evidence>
<dbReference type="SUPFAM" id="SSF52540">
    <property type="entry name" value="P-loop containing nucleoside triphosphate hydrolases"/>
    <property type="match status" value="1"/>
</dbReference>
<evidence type="ECO:0000256" key="9">
    <source>
        <dbReference type="ARBA" id="ARBA00044969"/>
    </source>
</evidence>
<evidence type="ECO:0000256" key="10">
    <source>
        <dbReference type="ARBA" id="ARBA00048954"/>
    </source>
</evidence>
<proteinExistence type="inferred from homology"/>
<comment type="catalytic activity">
    <reaction evidence="10">
        <text>ATP + H2O = ADP + phosphate + H(+)</text>
        <dbReference type="Rhea" id="RHEA:13065"/>
        <dbReference type="ChEBI" id="CHEBI:15377"/>
        <dbReference type="ChEBI" id="CHEBI:15378"/>
        <dbReference type="ChEBI" id="CHEBI:30616"/>
        <dbReference type="ChEBI" id="CHEBI:43474"/>
        <dbReference type="ChEBI" id="CHEBI:456216"/>
        <dbReference type="EC" id="5.6.2.3"/>
    </reaction>
</comment>
<dbReference type="GO" id="GO:0005829">
    <property type="term" value="C:cytosol"/>
    <property type="evidence" value="ECO:0007669"/>
    <property type="project" value="TreeGrafter"/>
</dbReference>
<name>X1UTW4_9ZZZZ</name>
<dbReference type="PANTHER" id="PTHR30153">
    <property type="entry name" value="REPLICATIVE DNA HELICASE DNAB"/>
    <property type="match status" value="1"/>
</dbReference>
<keyword evidence="4" id="KW-0378">Hydrolase</keyword>
<evidence type="ECO:0000256" key="6">
    <source>
        <dbReference type="ARBA" id="ARBA00022840"/>
    </source>
</evidence>
<sequence length="245" mass="28142">PIDLVTVAEYINKVETQFDVNVTYMMHCINAVPTTANLHYYVKIVKDCSYKRAVLFEIGKFKKDNIDIQKLVEDIASIPKYEEIKEKSNKEIMLETIEDANRGMDFKFPENFDDINRIIGGLDRGDLVIIGGYPSNGKSSLMTELIVSFSNLGYKVLVATLEMSPKANMRRLEANMNKINTMKFRTNSLTELDTEKIKATIPIVNDVWDYNCVRAYTIADIIRVTNKFEPDILFIDYLQNISEPR</sequence>
<dbReference type="Gene3D" id="1.10.860.10">
    <property type="entry name" value="DNAb Helicase, Chain A"/>
    <property type="match status" value="1"/>
</dbReference>
<evidence type="ECO:0000256" key="4">
    <source>
        <dbReference type="ARBA" id="ARBA00022801"/>
    </source>
</evidence>
<dbReference type="PANTHER" id="PTHR30153:SF2">
    <property type="entry name" value="REPLICATIVE DNA HELICASE"/>
    <property type="match status" value="1"/>
</dbReference>
<dbReference type="EMBL" id="BARW01031446">
    <property type="protein sequence ID" value="GAJ03331.1"/>
    <property type="molecule type" value="Genomic_DNA"/>
</dbReference>
<keyword evidence="5" id="KW-0347">Helicase</keyword>
<evidence type="ECO:0000313" key="12">
    <source>
        <dbReference type="EMBL" id="GAJ03331.1"/>
    </source>
</evidence>